<feature type="region of interest" description="Disordered" evidence="1">
    <location>
        <begin position="179"/>
        <end position="200"/>
    </location>
</feature>
<dbReference type="Proteomes" id="UP000606115">
    <property type="component" value="Unassembled WGS sequence"/>
</dbReference>
<feature type="region of interest" description="Disordered" evidence="1">
    <location>
        <begin position="108"/>
        <end position="142"/>
    </location>
</feature>
<protein>
    <recommendedName>
        <fullName evidence="4">Centromere-binding protein ParB C-terminal domain-containing protein</fullName>
    </recommendedName>
</protein>
<reference evidence="3" key="1">
    <citation type="journal article" date="2019" name="Int. J. Syst. Evol. Microbiol.">
        <title>The Global Catalogue of Microorganisms (GCM) 10K type strain sequencing project: providing services to taxonomists for standard genome sequencing and annotation.</title>
        <authorList>
            <consortium name="The Broad Institute Genomics Platform"/>
            <consortium name="The Broad Institute Genome Sequencing Center for Infectious Disease"/>
            <person name="Wu L."/>
            <person name="Ma J."/>
        </authorList>
    </citation>
    <scope>NUCLEOTIDE SEQUENCE [LARGE SCALE GENOMIC DNA]</scope>
    <source>
        <strain evidence="3">CGMCC 1.3685</strain>
    </source>
</reference>
<evidence type="ECO:0000313" key="2">
    <source>
        <dbReference type="EMBL" id="GGJ73631.1"/>
    </source>
</evidence>
<name>A0ABQ2DV97_9MICC</name>
<keyword evidence="3" id="KW-1185">Reference proteome</keyword>
<sequence>MAAPKRRTLADRNNDAISREDKPAIKEAAPVAPVVQEPAMLPTRETKTEAPKRAKTAGRPARTIDVTRVGIYLTPEQFINSKAAYLADWTNEGEANTFTNWIGEALTTHAKRSPKQRQKNAIQRPARAEKRTGSSRSFNVPTEAVQKMRAAINEEHAIERWLSDSAWCGEALDSAIHAAQERNGGTLPTPPERLPNRLTR</sequence>
<evidence type="ECO:0000256" key="1">
    <source>
        <dbReference type="SAM" id="MobiDB-lite"/>
    </source>
</evidence>
<proteinExistence type="predicted"/>
<dbReference type="GeneID" id="303305902"/>
<feature type="compositionally biased region" description="Basic and acidic residues" evidence="1">
    <location>
        <begin position="8"/>
        <end position="25"/>
    </location>
</feature>
<dbReference type="RefSeq" id="WP_188687398.1">
    <property type="nucleotide sequence ID" value="NZ_BMKX01000013.1"/>
</dbReference>
<feature type="compositionally biased region" description="Low complexity" evidence="1">
    <location>
        <begin position="27"/>
        <end position="39"/>
    </location>
</feature>
<comment type="caution">
    <text evidence="2">The sequence shown here is derived from an EMBL/GenBank/DDBJ whole genome shotgun (WGS) entry which is preliminary data.</text>
</comment>
<accession>A0ABQ2DV97</accession>
<feature type="compositionally biased region" description="Basic residues" evidence="1">
    <location>
        <begin position="109"/>
        <end position="118"/>
    </location>
</feature>
<gene>
    <name evidence="2" type="ORF">GCM10007173_35750</name>
</gene>
<evidence type="ECO:0000313" key="3">
    <source>
        <dbReference type="Proteomes" id="UP000606115"/>
    </source>
</evidence>
<evidence type="ECO:0008006" key="4">
    <source>
        <dbReference type="Google" id="ProtNLM"/>
    </source>
</evidence>
<organism evidence="2 3">
    <name type="scientific">Glutamicibacter ardleyensis</name>
    <dbReference type="NCBI Taxonomy" id="225894"/>
    <lineage>
        <taxon>Bacteria</taxon>
        <taxon>Bacillati</taxon>
        <taxon>Actinomycetota</taxon>
        <taxon>Actinomycetes</taxon>
        <taxon>Micrococcales</taxon>
        <taxon>Micrococcaceae</taxon>
        <taxon>Glutamicibacter</taxon>
    </lineage>
</organism>
<feature type="region of interest" description="Disordered" evidence="1">
    <location>
        <begin position="1"/>
        <end position="59"/>
    </location>
</feature>
<dbReference type="EMBL" id="BMKX01000013">
    <property type="protein sequence ID" value="GGJ73631.1"/>
    <property type="molecule type" value="Genomic_DNA"/>
</dbReference>